<evidence type="ECO:0000256" key="2">
    <source>
        <dbReference type="ARBA" id="ARBA00022525"/>
    </source>
</evidence>
<accession>A0ABM0JMN1</accession>
<feature type="signal peptide" evidence="5">
    <location>
        <begin position="1"/>
        <end position="30"/>
    </location>
</feature>
<dbReference type="GeneID" id="101852621"/>
<evidence type="ECO:0000313" key="7">
    <source>
        <dbReference type="Proteomes" id="UP000694888"/>
    </source>
</evidence>
<comment type="subcellular location">
    <subcellularLocation>
        <location evidence="1">Secreted</location>
    </subcellularLocation>
</comment>
<dbReference type="SUPFAM" id="SSF57610">
    <property type="entry name" value="Thyroglobulin type-1 domain"/>
    <property type="match status" value="1"/>
</dbReference>
<keyword evidence="5" id="KW-0732">Signal</keyword>
<gene>
    <name evidence="8" type="primary">LOC101852621</name>
</gene>
<protein>
    <submittedName>
        <fullName evidence="8">Uncharacterized protein LOC101852621</fullName>
    </submittedName>
</protein>
<evidence type="ECO:0000259" key="6">
    <source>
        <dbReference type="PROSITE" id="PS51162"/>
    </source>
</evidence>
<dbReference type="Proteomes" id="UP000694888">
    <property type="component" value="Unplaced"/>
</dbReference>
<evidence type="ECO:0000256" key="5">
    <source>
        <dbReference type="SAM" id="SignalP"/>
    </source>
</evidence>
<dbReference type="SMART" id="SM00211">
    <property type="entry name" value="TY"/>
    <property type="match status" value="1"/>
</dbReference>
<dbReference type="Gene3D" id="4.10.800.10">
    <property type="entry name" value="Thyroglobulin type-1"/>
    <property type="match status" value="1"/>
</dbReference>
<reference evidence="8" key="1">
    <citation type="submission" date="2025-08" db="UniProtKB">
        <authorList>
            <consortium name="RefSeq"/>
        </authorList>
    </citation>
    <scope>IDENTIFICATION</scope>
</reference>
<organism evidence="7 8">
    <name type="scientific">Aplysia californica</name>
    <name type="common">California sea hare</name>
    <dbReference type="NCBI Taxonomy" id="6500"/>
    <lineage>
        <taxon>Eukaryota</taxon>
        <taxon>Metazoa</taxon>
        <taxon>Spiralia</taxon>
        <taxon>Lophotrochozoa</taxon>
        <taxon>Mollusca</taxon>
        <taxon>Gastropoda</taxon>
        <taxon>Heterobranchia</taxon>
        <taxon>Euthyneura</taxon>
        <taxon>Tectipleura</taxon>
        <taxon>Aplysiida</taxon>
        <taxon>Aplysioidea</taxon>
        <taxon>Aplysiidae</taxon>
        <taxon>Aplysia</taxon>
    </lineage>
</organism>
<name>A0ABM0JMN1_APLCA</name>
<proteinExistence type="predicted"/>
<sequence>MFYSWSMFGVDRINMFRFILASLTVAVASAIVCTPDFCQGVKQQVLDCKGGVIKNGGFCGCTDICAKVENEPCQANFLLGVPNTDRCDDGLVCAPVTLEGFVQGHQCITQEKFLQQNQNGNPDDLAVSKKSVPHCNTACRRKSLQCTFSMVVYEGQWFAKCDVQGNFLAQQCDNTNHCFCVDQLTGEVQEGSKVLGAAQC</sequence>
<feature type="domain" description="Thyroglobulin type-1" evidence="6">
    <location>
        <begin position="136"/>
        <end position="200"/>
    </location>
</feature>
<dbReference type="PROSITE" id="PS51162">
    <property type="entry name" value="THYROGLOBULIN_1_2"/>
    <property type="match status" value="1"/>
</dbReference>
<dbReference type="Gene3D" id="4.10.40.20">
    <property type="match status" value="1"/>
</dbReference>
<evidence type="ECO:0000256" key="3">
    <source>
        <dbReference type="ARBA" id="ARBA00023157"/>
    </source>
</evidence>
<dbReference type="Pfam" id="PF00086">
    <property type="entry name" value="Thyroglobulin_1"/>
    <property type="match status" value="1"/>
</dbReference>
<dbReference type="SUPFAM" id="SSF57184">
    <property type="entry name" value="Growth factor receptor domain"/>
    <property type="match status" value="1"/>
</dbReference>
<keyword evidence="7" id="KW-1185">Reference proteome</keyword>
<keyword evidence="3 4" id="KW-1015">Disulfide bond</keyword>
<feature type="disulfide bond" evidence="4">
    <location>
        <begin position="180"/>
        <end position="200"/>
    </location>
</feature>
<evidence type="ECO:0000313" key="8">
    <source>
        <dbReference type="RefSeq" id="XP_005097263.1"/>
    </source>
</evidence>
<dbReference type="InterPro" id="IPR036857">
    <property type="entry name" value="Thyroglobulin_1_sf"/>
</dbReference>
<feature type="chain" id="PRO_5046962956" evidence="5">
    <location>
        <begin position="31"/>
        <end position="200"/>
    </location>
</feature>
<dbReference type="InterPro" id="IPR009030">
    <property type="entry name" value="Growth_fac_rcpt_cys_sf"/>
</dbReference>
<dbReference type="RefSeq" id="XP_005097263.1">
    <property type="nucleotide sequence ID" value="XM_005097206.3"/>
</dbReference>
<evidence type="ECO:0000256" key="4">
    <source>
        <dbReference type="PROSITE-ProRule" id="PRU00500"/>
    </source>
</evidence>
<dbReference type="PROSITE" id="PS00484">
    <property type="entry name" value="THYROGLOBULIN_1_1"/>
    <property type="match status" value="1"/>
</dbReference>
<keyword evidence="2" id="KW-0964">Secreted</keyword>
<evidence type="ECO:0000256" key="1">
    <source>
        <dbReference type="ARBA" id="ARBA00004613"/>
    </source>
</evidence>
<dbReference type="InterPro" id="IPR000716">
    <property type="entry name" value="Thyroglobulin_1"/>
</dbReference>
<comment type="caution">
    <text evidence="4">Lacks conserved residue(s) required for the propagation of feature annotation.</text>
</comment>